<dbReference type="Gene3D" id="2.60.40.10">
    <property type="entry name" value="Immunoglobulins"/>
    <property type="match status" value="1"/>
</dbReference>
<proteinExistence type="predicted"/>
<name>A0A918FHR6_9DEIO</name>
<accession>A0A918FHR6</accession>
<feature type="domain" description="PKD" evidence="1">
    <location>
        <begin position="284"/>
        <end position="323"/>
    </location>
</feature>
<dbReference type="AlphaFoldDB" id="A0A918FHR6"/>
<gene>
    <name evidence="2" type="ORF">GCM10008957_54510</name>
</gene>
<reference evidence="2" key="2">
    <citation type="submission" date="2020-09" db="EMBL/GenBank/DDBJ databases">
        <authorList>
            <person name="Sun Q."/>
            <person name="Ohkuma M."/>
        </authorList>
    </citation>
    <scope>NUCLEOTIDE SEQUENCE</scope>
    <source>
        <strain evidence="2">JCM 31311</strain>
    </source>
</reference>
<dbReference type="RefSeq" id="WP_189093681.1">
    <property type="nucleotide sequence ID" value="NZ_BMQL01000086.1"/>
</dbReference>
<dbReference type="PROSITE" id="PS50093">
    <property type="entry name" value="PKD"/>
    <property type="match status" value="1"/>
</dbReference>
<evidence type="ECO:0000313" key="2">
    <source>
        <dbReference type="EMBL" id="GGR38482.1"/>
    </source>
</evidence>
<dbReference type="InterPro" id="IPR013783">
    <property type="entry name" value="Ig-like_fold"/>
</dbReference>
<reference evidence="2" key="1">
    <citation type="journal article" date="2014" name="Int. J. Syst. Evol. Microbiol.">
        <title>Complete genome sequence of Corynebacterium casei LMG S-19264T (=DSM 44701T), isolated from a smear-ripened cheese.</title>
        <authorList>
            <consortium name="US DOE Joint Genome Institute (JGI-PGF)"/>
            <person name="Walter F."/>
            <person name="Albersmeier A."/>
            <person name="Kalinowski J."/>
            <person name="Ruckert C."/>
        </authorList>
    </citation>
    <scope>NUCLEOTIDE SEQUENCE</scope>
    <source>
        <strain evidence="2">JCM 31311</strain>
    </source>
</reference>
<evidence type="ECO:0000259" key="1">
    <source>
        <dbReference type="PROSITE" id="PS50093"/>
    </source>
</evidence>
<organism evidence="2 3">
    <name type="scientific">Deinococcus ruber</name>
    <dbReference type="NCBI Taxonomy" id="1848197"/>
    <lineage>
        <taxon>Bacteria</taxon>
        <taxon>Thermotogati</taxon>
        <taxon>Deinococcota</taxon>
        <taxon>Deinococci</taxon>
        <taxon>Deinococcales</taxon>
        <taxon>Deinococcaceae</taxon>
        <taxon>Deinococcus</taxon>
    </lineage>
</organism>
<keyword evidence="3" id="KW-1185">Reference proteome</keyword>
<protein>
    <recommendedName>
        <fullName evidence="1">PKD domain-containing protein</fullName>
    </recommendedName>
</protein>
<comment type="caution">
    <text evidence="2">The sequence shown here is derived from an EMBL/GenBank/DDBJ whole genome shotgun (WGS) entry which is preliminary data.</text>
</comment>
<sequence>MVYRPEAPGTGEVHITGTIDYSLGYHIGIDIGSCFEIPPVCLNHFDASVGFEHKANLNVTGHLETPVKKDIDLASQDFWTQIEIGPVPIPVDFKATLSVGVDGQVSVQFSYAASENVALKVGEEYNDGRGWSPIAERTFAVLPGTPQVTGTAKLQTTTDLEVQVLLIGAVGPGLKGSAGLDFDAQIPRNPIWMLSGLASLDVTFVVDVPVLGKLVDYSANILKWEQELARSGNTPPVIRILNGSVNIELGRTLDLGSSDFSSIYRVSDAEDGHVTDVRLSSDRDGPLPNSTYTFPNAGARTVTVTATDSQGASSTATFTVTVTNTPPVVTLTTSGELPVYRGVPFQLSGYATELNPSTGQLTLPVPCERLTWTSSVPSDILPAGCSGNATFGSNGPRTLTLTATGTNGAKGSAHTDISVTDPPANLSPVIDELHIRDALGNEIGDSQVVSTSQALSLSVRAHDPENDPIHYYTVNRLE</sequence>
<dbReference type="InterPro" id="IPR000601">
    <property type="entry name" value="PKD_dom"/>
</dbReference>
<evidence type="ECO:0000313" key="3">
    <source>
        <dbReference type="Proteomes" id="UP000603865"/>
    </source>
</evidence>
<dbReference type="InterPro" id="IPR035986">
    <property type="entry name" value="PKD_dom_sf"/>
</dbReference>
<dbReference type="Proteomes" id="UP000603865">
    <property type="component" value="Unassembled WGS sequence"/>
</dbReference>
<dbReference type="CDD" id="cd00146">
    <property type="entry name" value="PKD"/>
    <property type="match status" value="1"/>
</dbReference>
<dbReference type="SUPFAM" id="SSF49299">
    <property type="entry name" value="PKD domain"/>
    <property type="match status" value="1"/>
</dbReference>
<dbReference type="EMBL" id="BMQL01000086">
    <property type="protein sequence ID" value="GGR38482.1"/>
    <property type="molecule type" value="Genomic_DNA"/>
</dbReference>